<dbReference type="EMBL" id="JAUOEM010000002">
    <property type="protein sequence ID" value="MDO5986833.1"/>
    <property type="molecule type" value="Genomic_DNA"/>
</dbReference>
<keyword evidence="1" id="KW-1133">Transmembrane helix</keyword>
<gene>
    <name evidence="2" type="ORF">Q4Q39_05370</name>
</gene>
<sequence>MNTLVINGDGLIWIFLLLFFLAFGVPILLAIVALAIRNKNKRVSKVLLIIAAVYALIGLGICGISMI</sequence>
<protein>
    <submittedName>
        <fullName evidence="2">Uncharacterized protein</fullName>
    </submittedName>
</protein>
<keyword evidence="1" id="KW-0812">Transmembrane</keyword>
<evidence type="ECO:0000256" key="1">
    <source>
        <dbReference type="SAM" id="Phobius"/>
    </source>
</evidence>
<keyword evidence="1" id="KW-0472">Membrane</keyword>
<dbReference type="Proteomes" id="UP001176891">
    <property type="component" value="Unassembled WGS sequence"/>
</dbReference>
<feature type="transmembrane region" description="Helical" evidence="1">
    <location>
        <begin position="46"/>
        <end position="66"/>
    </location>
</feature>
<keyword evidence="3" id="KW-1185">Reference proteome</keyword>
<proteinExistence type="predicted"/>
<dbReference type="RefSeq" id="WP_303281364.1">
    <property type="nucleotide sequence ID" value="NZ_BAABCZ010000005.1"/>
</dbReference>
<evidence type="ECO:0000313" key="2">
    <source>
        <dbReference type="EMBL" id="MDO5986833.1"/>
    </source>
</evidence>
<organism evidence="2 3">
    <name type="scientific">Flavivirga amylovorans</name>
    <dbReference type="NCBI Taxonomy" id="870486"/>
    <lineage>
        <taxon>Bacteria</taxon>
        <taxon>Pseudomonadati</taxon>
        <taxon>Bacteroidota</taxon>
        <taxon>Flavobacteriia</taxon>
        <taxon>Flavobacteriales</taxon>
        <taxon>Flavobacteriaceae</taxon>
        <taxon>Flavivirga</taxon>
    </lineage>
</organism>
<name>A0ABT8WYT4_9FLAO</name>
<accession>A0ABT8WYT4</accession>
<evidence type="ECO:0000313" key="3">
    <source>
        <dbReference type="Proteomes" id="UP001176891"/>
    </source>
</evidence>
<reference evidence="2" key="1">
    <citation type="submission" date="2023-07" db="EMBL/GenBank/DDBJ databases">
        <title>Two novel species in the genus Flavivirga.</title>
        <authorList>
            <person name="Kwon K."/>
        </authorList>
    </citation>
    <scope>NUCLEOTIDE SEQUENCE</scope>
    <source>
        <strain evidence="2">KACC 14157</strain>
    </source>
</reference>
<comment type="caution">
    <text evidence="2">The sequence shown here is derived from an EMBL/GenBank/DDBJ whole genome shotgun (WGS) entry which is preliminary data.</text>
</comment>
<feature type="transmembrane region" description="Helical" evidence="1">
    <location>
        <begin position="12"/>
        <end position="34"/>
    </location>
</feature>